<feature type="region of interest" description="Disordered" evidence="5">
    <location>
        <begin position="457"/>
        <end position="504"/>
    </location>
</feature>
<keyword evidence="3" id="KW-0862">Zinc</keyword>
<evidence type="ECO:0000256" key="5">
    <source>
        <dbReference type="SAM" id="MobiDB-lite"/>
    </source>
</evidence>
<feature type="domain" description="RING-type" evidence="6">
    <location>
        <begin position="61"/>
        <end position="102"/>
    </location>
</feature>
<evidence type="ECO:0000256" key="1">
    <source>
        <dbReference type="ARBA" id="ARBA00022723"/>
    </source>
</evidence>
<dbReference type="GO" id="GO:0061630">
    <property type="term" value="F:ubiquitin protein ligase activity"/>
    <property type="evidence" value="ECO:0007669"/>
    <property type="project" value="TreeGrafter"/>
</dbReference>
<dbReference type="Gene3D" id="3.30.40.10">
    <property type="entry name" value="Zinc/RING finger domain, C3HC4 (zinc finger)"/>
    <property type="match status" value="1"/>
</dbReference>
<reference evidence="7 8" key="1">
    <citation type="submission" date="2020-04" db="EMBL/GenBank/DDBJ databases">
        <authorList>
            <person name="Laetsch R D."/>
            <person name="Stevens L."/>
            <person name="Kumar S."/>
            <person name="Blaxter L. M."/>
        </authorList>
    </citation>
    <scope>NUCLEOTIDE SEQUENCE [LARGE SCALE GENOMIC DNA]</scope>
</reference>
<dbReference type="Proteomes" id="UP000494206">
    <property type="component" value="Unassembled WGS sequence"/>
</dbReference>
<dbReference type="InterPro" id="IPR001841">
    <property type="entry name" value="Znf_RING"/>
</dbReference>
<evidence type="ECO:0000259" key="6">
    <source>
        <dbReference type="PROSITE" id="PS50089"/>
    </source>
</evidence>
<accession>A0A8S1FFI0</accession>
<evidence type="ECO:0000313" key="7">
    <source>
        <dbReference type="EMBL" id="CAB3411263.1"/>
    </source>
</evidence>
<dbReference type="PROSITE" id="PS00518">
    <property type="entry name" value="ZF_RING_1"/>
    <property type="match status" value="1"/>
</dbReference>
<dbReference type="InterPro" id="IPR013083">
    <property type="entry name" value="Znf_RING/FYVE/PHD"/>
</dbReference>
<dbReference type="PROSITE" id="PS50089">
    <property type="entry name" value="ZF_RING_2"/>
    <property type="match status" value="1"/>
</dbReference>
<comment type="caution">
    <text evidence="7">The sequence shown here is derived from an EMBL/GenBank/DDBJ whole genome shotgun (WGS) entry which is preliminary data.</text>
</comment>
<keyword evidence="2 4" id="KW-0863">Zinc-finger</keyword>
<feature type="compositionally biased region" description="Basic and acidic residues" evidence="5">
    <location>
        <begin position="28"/>
        <end position="41"/>
    </location>
</feature>
<keyword evidence="1" id="KW-0479">Metal-binding</keyword>
<sequence length="673" mass="74873">MSSEENESPENAGTPIVFEDSPTTSVNEAKEKMEINDDDSLKSLTGDVASTSSNAKEDDECAICRGEILDCSRLDGCSHEFCFECISRWCSQGSTALCPMCKAKVTMITHKLDTDTPLTTTVESLKRSVRPLNTGATPIVSEKRVINVALRAYRRSLAEVDIEIDKMESGVRRRNSQALQKLEESKRFLVGQVNGLHMLKEDVSSGVPKNFILSKLEFRMILYSGIIPVKMLGRSTWTFLSDQQLRENREHFRSVVVQFLTEELKAVPVANKKPASYMDRVVTYVSSAIHIDSEFVNNLYDVICDLGNTVSLKEYLIKKLNISNVNAETLLRQIYGLIASRKSFLEFCNETRYEIERETVSSVIPANIWPIISNRHSNRNNGSVSAYITLTRISTASTASMALSAATFPYVTSRNLLSVVNAFLALPTSSSNASDYSWSALTSLMNLPTTQTQALLSGAQQSQPQNLTVQPEPQASPTIASLTPPPLITSRAQSQPPGVSSQPVVRIDTIDYENNDPDEVIAIGDDDDDDDINIDGDHDFNVEIVTLSEGEDANETITLDDTPVRATQCFLTTAQEAKLRSRVRQLCVEFHLSGTNGREYLMKAIDSLIPPAENEEPSNDVEEVDDDDSADQPSTSSTRLRKRLRRYEEPEKKKKKAASSSSYTPPRRRRRNY</sequence>
<dbReference type="SUPFAM" id="SSF57850">
    <property type="entry name" value="RING/U-box"/>
    <property type="match status" value="1"/>
</dbReference>
<feature type="region of interest" description="Disordered" evidence="5">
    <location>
        <begin position="611"/>
        <end position="673"/>
    </location>
</feature>
<feature type="region of interest" description="Disordered" evidence="5">
    <location>
        <begin position="1"/>
        <end position="52"/>
    </location>
</feature>
<organism evidence="7 8">
    <name type="scientific">Caenorhabditis bovis</name>
    <dbReference type="NCBI Taxonomy" id="2654633"/>
    <lineage>
        <taxon>Eukaryota</taxon>
        <taxon>Metazoa</taxon>
        <taxon>Ecdysozoa</taxon>
        <taxon>Nematoda</taxon>
        <taxon>Chromadorea</taxon>
        <taxon>Rhabditida</taxon>
        <taxon>Rhabditina</taxon>
        <taxon>Rhabditomorpha</taxon>
        <taxon>Rhabditoidea</taxon>
        <taxon>Rhabditidae</taxon>
        <taxon>Peloderinae</taxon>
        <taxon>Caenorhabditis</taxon>
    </lineage>
</organism>
<feature type="compositionally biased region" description="Acidic residues" evidence="5">
    <location>
        <begin position="613"/>
        <end position="630"/>
    </location>
</feature>
<feature type="compositionally biased region" description="Polar residues" evidence="5">
    <location>
        <begin position="490"/>
        <end position="503"/>
    </location>
</feature>
<keyword evidence="8" id="KW-1185">Reference proteome</keyword>
<feature type="compositionally biased region" description="Polar residues" evidence="5">
    <location>
        <begin position="457"/>
        <end position="481"/>
    </location>
</feature>
<evidence type="ECO:0000256" key="4">
    <source>
        <dbReference type="PROSITE-ProRule" id="PRU00175"/>
    </source>
</evidence>
<evidence type="ECO:0000313" key="8">
    <source>
        <dbReference type="Proteomes" id="UP000494206"/>
    </source>
</evidence>
<gene>
    <name evidence="7" type="ORF">CBOVIS_LOCUS12673</name>
</gene>
<dbReference type="PANTHER" id="PTHR15315:SF26">
    <property type="entry name" value="E3 UBIQUITIN-PROTEIN LIGASE NRDP1"/>
    <property type="match status" value="1"/>
</dbReference>
<dbReference type="OrthoDB" id="21204at2759"/>
<proteinExistence type="predicted"/>
<evidence type="ECO:0000256" key="3">
    <source>
        <dbReference type="ARBA" id="ARBA00022833"/>
    </source>
</evidence>
<dbReference type="GO" id="GO:0016567">
    <property type="term" value="P:protein ubiquitination"/>
    <property type="evidence" value="ECO:0007669"/>
    <property type="project" value="TreeGrafter"/>
</dbReference>
<protein>
    <recommendedName>
        <fullName evidence="6">RING-type domain-containing protein</fullName>
    </recommendedName>
</protein>
<dbReference type="GO" id="GO:0008270">
    <property type="term" value="F:zinc ion binding"/>
    <property type="evidence" value="ECO:0007669"/>
    <property type="project" value="UniProtKB-KW"/>
</dbReference>
<dbReference type="Pfam" id="PF00097">
    <property type="entry name" value="zf-C3HC4"/>
    <property type="match status" value="1"/>
</dbReference>
<name>A0A8S1FFI0_9PELO</name>
<dbReference type="InterPro" id="IPR017907">
    <property type="entry name" value="Znf_RING_CS"/>
</dbReference>
<evidence type="ECO:0000256" key="2">
    <source>
        <dbReference type="ARBA" id="ARBA00022771"/>
    </source>
</evidence>
<dbReference type="PANTHER" id="PTHR15315">
    <property type="entry name" value="RING FINGER PROTEIN 41, 151"/>
    <property type="match status" value="1"/>
</dbReference>
<dbReference type="SMART" id="SM00184">
    <property type="entry name" value="RING"/>
    <property type="match status" value="1"/>
</dbReference>
<dbReference type="AlphaFoldDB" id="A0A8S1FFI0"/>
<dbReference type="InterPro" id="IPR018957">
    <property type="entry name" value="Znf_C3HC4_RING-type"/>
</dbReference>
<dbReference type="EMBL" id="CADEPM010000013">
    <property type="protein sequence ID" value="CAB3411263.1"/>
    <property type="molecule type" value="Genomic_DNA"/>
</dbReference>